<organism evidence="3 4">
    <name type="scientific">Thalassobacillus hwangdonensis</name>
    <dbReference type="NCBI Taxonomy" id="546108"/>
    <lineage>
        <taxon>Bacteria</taxon>
        <taxon>Bacillati</taxon>
        <taxon>Bacillota</taxon>
        <taxon>Bacilli</taxon>
        <taxon>Bacillales</taxon>
        <taxon>Bacillaceae</taxon>
        <taxon>Thalassobacillus</taxon>
    </lineage>
</organism>
<dbReference type="EMBL" id="JBHTKL010000006">
    <property type="protein sequence ID" value="MFD1020646.1"/>
    <property type="molecule type" value="Genomic_DNA"/>
</dbReference>
<dbReference type="PANTHER" id="PTHR46797:SF1">
    <property type="entry name" value="METHYLPHOSPHONATE SYNTHASE"/>
    <property type="match status" value="1"/>
</dbReference>
<evidence type="ECO:0000259" key="2">
    <source>
        <dbReference type="PROSITE" id="PS50943"/>
    </source>
</evidence>
<evidence type="ECO:0000313" key="3">
    <source>
        <dbReference type="EMBL" id="MFD1020646.1"/>
    </source>
</evidence>
<dbReference type="Proteomes" id="UP001596990">
    <property type="component" value="Unassembled WGS sequence"/>
</dbReference>
<dbReference type="InterPro" id="IPR001387">
    <property type="entry name" value="Cro/C1-type_HTH"/>
</dbReference>
<dbReference type="Pfam" id="PF01381">
    <property type="entry name" value="HTH_3"/>
    <property type="match status" value="1"/>
</dbReference>
<proteinExistence type="predicted"/>
<feature type="domain" description="HTH cro/C1-type" evidence="2">
    <location>
        <begin position="6"/>
        <end position="61"/>
    </location>
</feature>
<dbReference type="RefSeq" id="WP_386062718.1">
    <property type="nucleotide sequence ID" value="NZ_JBHTKL010000006.1"/>
</dbReference>
<comment type="caution">
    <text evidence="3">The sequence shown here is derived from an EMBL/GenBank/DDBJ whole genome shotgun (WGS) entry which is preliminary data.</text>
</comment>
<dbReference type="PANTHER" id="PTHR46797">
    <property type="entry name" value="HTH-TYPE TRANSCRIPTIONAL REGULATOR"/>
    <property type="match status" value="1"/>
</dbReference>
<dbReference type="InterPro" id="IPR010982">
    <property type="entry name" value="Lambda_DNA-bd_dom_sf"/>
</dbReference>
<keyword evidence="1" id="KW-0238">DNA-binding</keyword>
<accession>A0ABW3L5Q4</accession>
<dbReference type="SMART" id="SM00530">
    <property type="entry name" value="HTH_XRE"/>
    <property type="match status" value="1"/>
</dbReference>
<dbReference type="SUPFAM" id="SSF47413">
    <property type="entry name" value="lambda repressor-like DNA-binding domains"/>
    <property type="match status" value="1"/>
</dbReference>
<sequence>MNGSTLKQIRNERGLSISKLSSMTGISKSYISCLERDVHKNPSIDIIEKIAHSLRVDVDQLLCRDGEKKPKKPHTQGFLQVEVSLSDYNLDMETVEQLEGLVIKINR</sequence>
<evidence type="ECO:0000256" key="1">
    <source>
        <dbReference type="ARBA" id="ARBA00023125"/>
    </source>
</evidence>
<reference evidence="4" key="1">
    <citation type="journal article" date="2019" name="Int. J. Syst. Evol. Microbiol.">
        <title>The Global Catalogue of Microorganisms (GCM) 10K type strain sequencing project: providing services to taxonomists for standard genome sequencing and annotation.</title>
        <authorList>
            <consortium name="The Broad Institute Genomics Platform"/>
            <consortium name="The Broad Institute Genome Sequencing Center for Infectious Disease"/>
            <person name="Wu L."/>
            <person name="Ma J."/>
        </authorList>
    </citation>
    <scope>NUCLEOTIDE SEQUENCE [LARGE SCALE GENOMIC DNA]</scope>
    <source>
        <strain evidence="4">CCUG 56607</strain>
    </source>
</reference>
<dbReference type="InterPro" id="IPR050807">
    <property type="entry name" value="TransReg_Diox_bact_type"/>
</dbReference>
<gene>
    <name evidence="3" type="ORF">ACFQ2J_15770</name>
</gene>
<dbReference type="CDD" id="cd00093">
    <property type="entry name" value="HTH_XRE"/>
    <property type="match status" value="1"/>
</dbReference>
<protein>
    <submittedName>
        <fullName evidence="3">Helix-turn-helix domain-containing protein</fullName>
    </submittedName>
</protein>
<name>A0ABW3L5Q4_9BACI</name>
<evidence type="ECO:0000313" key="4">
    <source>
        <dbReference type="Proteomes" id="UP001596990"/>
    </source>
</evidence>
<dbReference type="PROSITE" id="PS50943">
    <property type="entry name" value="HTH_CROC1"/>
    <property type="match status" value="1"/>
</dbReference>
<keyword evidence="4" id="KW-1185">Reference proteome</keyword>
<dbReference type="Gene3D" id="1.10.260.40">
    <property type="entry name" value="lambda repressor-like DNA-binding domains"/>
    <property type="match status" value="1"/>
</dbReference>